<dbReference type="OrthoDB" id="1683373at2759"/>
<name>A2E1S3_TRIV3</name>
<dbReference type="InterPro" id="IPR024792">
    <property type="entry name" value="RhoGDI_dom_sf"/>
</dbReference>
<dbReference type="KEGG" id="tva:4771381"/>
<evidence type="ECO:0000256" key="1">
    <source>
        <dbReference type="ARBA" id="ARBA00004496"/>
    </source>
</evidence>
<dbReference type="Pfam" id="PF02115">
    <property type="entry name" value="Rho_GDI"/>
    <property type="match status" value="1"/>
</dbReference>
<dbReference type="SUPFAM" id="SSF81296">
    <property type="entry name" value="E set domains"/>
    <property type="match status" value="1"/>
</dbReference>
<protein>
    <recommendedName>
        <fullName evidence="6">Immunoglobulin E-set</fullName>
    </recommendedName>
</protein>
<gene>
    <name evidence="4" type="ORF">TVAG_424340</name>
</gene>
<dbReference type="InterPro" id="IPR000406">
    <property type="entry name" value="Rho_GDI"/>
</dbReference>
<evidence type="ECO:0000313" key="4">
    <source>
        <dbReference type="EMBL" id="EAY13402.1"/>
    </source>
</evidence>
<reference evidence="4" key="2">
    <citation type="journal article" date="2007" name="Science">
        <title>Draft genome sequence of the sexually transmitted pathogen Trichomonas vaginalis.</title>
        <authorList>
            <person name="Carlton J.M."/>
            <person name="Hirt R.P."/>
            <person name="Silva J.C."/>
            <person name="Delcher A.L."/>
            <person name="Schatz M."/>
            <person name="Zhao Q."/>
            <person name="Wortman J.R."/>
            <person name="Bidwell S.L."/>
            <person name="Alsmark U.C.M."/>
            <person name="Besteiro S."/>
            <person name="Sicheritz-Ponten T."/>
            <person name="Noel C.J."/>
            <person name="Dacks J.B."/>
            <person name="Foster P.G."/>
            <person name="Simillion C."/>
            <person name="Van de Peer Y."/>
            <person name="Miranda-Saavedra D."/>
            <person name="Barton G.J."/>
            <person name="Westrop G.D."/>
            <person name="Mueller S."/>
            <person name="Dessi D."/>
            <person name="Fiori P.L."/>
            <person name="Ren Q."/>
            <person name="Paulsen I."/>
            <person name="Zhang H."/>
            <person name="Bastida-Corcuera F.D."/>
            <person name="Simoes-Barbosa A."/>
            <person name="Brown M.T."/>
            <person name="Hayes R.D."/>
            <person name="Mukherjee M."/>
            <person name="Okumura C.Y."/>
            <person name="Schneider R."/>
            <person name="Smith A.J."/>
            <person name="Vanacova S."/>
            <person name="Villalvazo M."/>
            <person name="Haas B.J."/>
            <person name="Pertea M."/>
            <person name="Feldblyum T.V."/>
            <person name="Utterback T.R."/>
            <person name="Shu C.L."/>
            <person name="Osoegawa K."/>
            <person name="de Jong P.J."/>
            <person name="Hrdy I."/>
            <person name="Horvathova L."/>
            <person name="Zubacova Z."/>
            <person name="Dolezal P."/>
            <person name="Malik S.B."/>
            <person name="Logsdon J.M. Jr."/>
            <person name="Henze K."/>
            <person name="Gupta A."/>
            <person name="Wang C.C."/>
            <person name="Dunne R.L."/>
            <person name="Upcroft J.A."/>
            <person name="Upcroft P."/>
            <person name="White O."/>
            <person name="Salzberg S.L."/>
            <person name="Tang P."/>
            <person name="Chiu C.-H."/>
            <person name="Lee Y.-S."/>
            <person name="Embley T.M."/>
            <person name="Coombs G.H."/>
            <person name="Mottram J.C."/>
            <person name="Tachezy J."/>
            <person name="Fraser-Liggett C.M."/>
            <person name="Johnson P.J."/>
        </authorList>
    </citation>
    <scope>NUCLEOTIDE SEQUENCE [LARGE SCALE GENOMIC DNA]</scope>
    <source>
        <strain evidence="4">G3</strain>
    </source>
</reference>
<dbReference type="AlphaFoldDB" id="A2E1S3"/>
<dbReference type="PANTHER" id="PTHR10980:SF3">
    <property type="entry name" value="LD16419P"/>
    <property type="match status" value="1"/>
</dbReference>
<dbReference type="SMR" id="A2E1S3"/>
<dbReference type="InParanoid" id="A2E1S3"/>
<dbReference type="VEuPathDB" id="TrichDB:TVAG_424340"/>
<comment type="subcellular location">
    <subcellularLocation>
        <location evidence="1">Cytoplasm</location>
    </subcellularLocation>
</comment>
<dbReference type="PANTHER" id="PTHR10980">
    <property type="entry name" value="RHO GDP-DISSOCIATION INHIBITOR"/>
    <property type="match status" value="1"/>
</dbReference>
<evidence type="ECO:0000313" key="5">
    <source>
        <dbReference type="Proteomes" id="UP000001542"/>
    </source>
</evidence>
<dbReference type="Gene3D" id="2.70.50.30">
    <property type="entry name" value="Coagulation Factor XIII, subunit A, domain 1"/>
    <property type="match status" value="1"/>
</dbReference>
<dbReference type="STRING" id="5722.A2E1S3"/>
<keyword evidence="3" id="KW-0963">Cytoplasm</keyword>
<dbReference type="RefSeq" id="XP_001325625.1">
    <property type="nucleotide sequence ID" value="XM_001325590.1"/>
</dbReference>
<organism evidence="4 5">
    <name type="scientific">Trichomonas vaginalis (strain ATCC PRA-98 / G3)</name>
    <dbReference type="NCBI Taxonomy" id="412133"/>
    <lineage>
        <taxon>Eukaryota</taxon>
        <taxon>Metamonada</taxon>
        <taxon>Parabasalia</taxon>
        <taxon>Trichomonadida</taxon>
        <taxon>Trichomonadidae</taxon>
        <taxon>Trichomonas</taxon>
    </lineage>
</organism>
<dbReference type="InterPro" id="IPR014756">
    <property type="entry name" value="Ig_E-set"/>
</dbReference>
<dbReference type="VEuPathDB" id="TrichDB:TVAGG3_0304410"/>
<dbReference type="Proteomes" id="UP000001542">
    <property type="component" value="Unassembled WGS sequence"/>
</dbReference>
<dbReference type="eggNOG" id="KOG3205">
    <property type="taxonomic scope" value="Eukaryota"/>
</dbReference>
<dbReference type="GO" id="GO:0005094">
    <property type="term" value="F:Rho GDP-dissociation inhibitor activity"/>
    <property type="evidence" value="ECO:0007669"/>
    <property type="project" value="InterPro"/>
</dbReference>
<dbReference type="GO" id="GO:0005737">
    <property type="term" value="C:cytoplasm"/>
    <property type="evidence" value="ECO:0007669"/>
    <property type="project" value="UniProtKB-SubCell"/>
</dbReference>
<evidence type="ECO:0008006" key="6">
    <source>
        <dbReference type="Google" id="ProtNLM"/>
    </source>
</evidence>
<accession>A2E1S3</accession>
<keyword evidence="5" id="KW-1185">Reference proteome</keyword>
<dbReference type="EMBL" id="DS113286">
    <property type="protein sequence ID" value="EAY13402.1"/>
    <property type="molecule type" value="Genomic_DNA"/>
</dbReference>
<reference evidence="4" key="1">
    <citation type="submission" date="2006-10" db="EMBL/GenBank/DDBJ databases">
        <authorList>
            <person name="Amadeo P."/>
            <person name="Zhao Q."/>
            <person name="Wortman J."/>
            <person name="Fraser-Liggett C."/>
            <person name="Carlton J."/>
        </authorList>
    </citation>
    <scope>NUCLEOTIDE SEQUENCE</scope>
    <source>
        <strain evidence="4">G3</strain>
    </source>
</reference>
<evidence type="ECO:0000256" key="3">
    <source>
        <dbReference type="ARBA" id="ARBA00022490"/>
    </source>
</evidence>
<dbReference type="GO" id="GO:0007266">
    <property type="term" value="P:Rho protein signal transduction"/>
    <property type="evidence" value="ECO:0007669"/>
    <property type="project" value="InterPro"/>
</dbReference>
<comment type="similarity">
    <text evidence="2">Belongs to the Rho GDI family.</text>
</comment>
<proteinExistence type="inferred from homology"/>
<sequence>MDQIIVYKKGEETPMLISSHIPAGKDVEFNERMVYPEGIWNVLKLTFKVNAPVKGVVCHRKVYKLGICVNTEDEPIGDFEPREEPYFHLFPEVETPSGFFVRGMFNVVLKFTDATGNTIYTIKYPFEIVKKV</sequence>
<evidence type="ECO:0000256" key="2">
    <source>
        <dbReference type="ARBA" id="ARBA00009758"/>
    </source>
</evidence>